<reference evidence="2" key="2">
    <citation type="journal article" date="2015" name="Fish Shellfish Immunol.">
        <title>Early steps in the European eel (Anguilla anguilla)-Vibrio vulnificus interaction in the gills: Role of the RtxA13 toxin.</title>
        <authorList>
            <person name="Callol A."/>
            <person name="Pajuelo D."/>
            <person name="Ebbesson L."/>
            <person name="Teles M."/>
            <person name="MacKenzie S."/>
            <person name="Amaro C."/>
        </authorList>
    </citation>
    <scope>NUCLEOTIDE SEQUENCE</scope>
</reference>
<reference evidence="2" key="1">
    <citation type="submission" date="2014-11" db="EMBL/GenBank/DDBJ databases">
        <authorList>
            <person name="Amaro Gonzalez C."/>
        </authorList>
    </citation>
    <scope>NUCLEOTIDE SEQUENCE</scope>
</reference>
<dbReference type="AlphaFoldDB" id="A0A0E9QZ70"/>
<evidence type="ECO:0000313" key="2">
    <source>
        <dbReference type="EMBL" id="JAH21540.1"/>
    </source>
</evidence>
<accession>A0A0E9QZ70</accession>
<evidence type="ECO:0000256" key="1">
    <source>
        <dbReference type="SAM" id="MobiDB-lite"/>
    </source>
</evidence>
<dbReference type="EMBL" id="GBXM01087037">
    <property type="protein sequence ID" value="JAH21540.1"/>
    <property type="molecule type" value="Transcribed_RNA"/>
</dbReference>
<organism evidence="2">
    <name type="scientific">Anguilla anguilla</name>
    <name type="common">European freshwater eel</name>
    <name type="synonym">Muraena anguilla</name>
    <dbReference type="NCBI Taxonomy" id="7936"/>
    <lineage>
        <taxon>Eukaryota</taxon>
        <taxon>Metazoa</taxon>
        <taxon>Chordata</taxon>
        <taxon>Craniata</taxon>
        <taxon>Vertebrata</taxon>
        <taxon>Euteleostomi</taxon>
        <taxon>Actinopterygii</taxon>
        <taxon>Neopterygii</taxon>
        <taxon>Teleostei</taxon>
        <taxon>Anguilliformes</taxon>
        <taxon>Anguillidae</taxon>
        <taxon>Anguilla</taxon>
    </lineage>
</organism>
<name>A0A0E9QZ70_ANGAN</name>
<protein>
    <submittedName>
        <fullName evidence="2">Uncharacterized protein</fullName>
    </submittedName>
</protein>
<sequence length="70" mass="7534">MPIRTRPMSPGRGEVHRSEVWGADQAVAERLHRGHAGGAGAHGGQRPADPCRTTPPFPWQPFTSPARSTP</sequence>
<proteinExistence type="predicted"/>
<feature type="compositionally biased region" description="Polar residues" evidence="1">
    <location>
        <begin position="61"/>
        <end position="70"/>
    </location>
</feature>
<feature type="region of interest" description="Disordered" evidence="1">
    <location>
        <begin position="29"/>
        <end position="70"/>
    </location>
</feature>